<gene>
    <name evidence="1" type="ORF">Hesp057</name>
</gene>
<reference evidence="1 2" key="1">
    <citation type="journal article" date="2013" name="Virus Genes">
        <title>The genome of a baculovirus isolated from Hemileuca sp. encodes a serpin ortholog.</title>
        <authorList>
            <person name="Rohrmann G.F."/>
            <person name="Erlandson M.A."/>
            <person name="Theilmann D.A."/>
        </authorList>
    </citation>
    <scope>NUCLEOTIDE SEQUENCE [LARGE SCALE GENOMIC DNA]</scope>
</reference>
<proteinExistence type="predicted"/>
<dbReference type="EMBL" id="KF158713">
    <property type="protein sequence ID" value="AGR56809.1"/>
    <property type="molecule type" value="Genomic_DNA"/>
</dbReference>
<dbReference type="KEGG" id="vg:16489459"/>
<keyword evidence="2" id="KW-1185">Reference proteome</keyword>
<name>S5MQC5_9ABAC</name>
<protein>
    <submittedName>
        <fullName evidence="1">HESP057</fullName>
    </submittedName>
</protein>
<evidence type="ECO:0000313" key="2">
    <source>
        <dbReference type="Proteomes" id="UP000203768"/>
    </source>
</evidence>
<sequence length="234" mass="28219">MSEYNTPDVDHFNYHHDYHYHYENVNYEILEQIDRMEIQRRRQKEKSNARFLKDLCVTNLLKCNHYRNNFIEYNRVLPDHLKEMLIRKLFENDMSENNVTKNTGSIPNNWLNMSEKEFVELMYSNRQNCLYDADTLYDVVWINDRMCASCDTSLRHNANGRNLQSNDPIKKNNNDNHNWRCRVLKNDLNTNTYKRSITRLSGKNLNSVIFNITNWCEKCYTRPLFDIKIHSTTT</sequence>
<evidence type="ECO:0000313" key="1">
    <source>
        <dbReference type="EMBL" id="AGR56809.1"/>
    </source>
</evidence>
<accession>S5MQC5</accession>
<dbReference type="OrthoDB" id="28411at10239"/>
<organism evidence="1 2">
    <name type="scientific">Hemileuca sp. nucleopolyhedrovirus</name>
    <dbReference type="NCBI Taxonomy" id="1367203"/>
    <lineage>
        <taxon>Viruses</taxon>
        <taxon>Viruses incertae sedis</taxon>
        <taxon>Naldaviricetes</taxon>
        <taxon>Lefavirales</taxon>
        <taxon>Baculoviridae</taxon>
        <taxon>Alphabaculovirus</taxon>
        <taxon>Alphabaculovirus heleucae</taxon>
        <taxon>Hemileuca species nucleopolyhedrovirus</taxon>
    </lineage>
</organism>
<dbReference type="GeneID" id="16489459"/>
<dbReference type="Proteomes" id="UP000203768">
    <property type="component" value="Segment"/>
</dbReference>
<dbReference type="RefSeq" id="YP_008378273.1">
    <property type="nucleotide sequence ID" value="NC_021923.1"/>
</dbReference>